<dbReference type="GO" id="GO:0005829">
    <property type="term" value="C:cytosol"/>
    <property type="evidence" value="ECO:0007669"/>
    <property type="project" value="TreeGrafter"/>
</dbReference>
<dbReference type="InterPro" id="IPR035570">
    <property type="entry name" value="UPF0234_N"/>
</dbReference>
<comment type="function">
    <text evidence="3">Nucleotide-binding protein.</text>
</comment>
<evidence type="ECO:0000256" key="1">
    <source>
        <dbReference type="ARBA" id="ARBA00022741"/>
    </source>
</evidence>
<dbReference type="OrthoDB" id="9801447at2"/>
<dbReference type="PANTHER" id="PTHR30476">
    <property type="entry name" value="UPF0234 PROTEIN YAJQ"/>
    <property type="match status" value="1"/>
</dbReference>
<dbReference type="InterPro" id="IPR007551">
    <property type="entry name" value="YajQ/Smlt4090-like"/>
</dbReference>
<dbReference type="AlphaFoldDB" id="A0A4Q2JW91"/>
<proteinExistence type="inferred from homology"/>
<dbReference type="EMBL" id="SDPW01000001">
    <property type="protein sequence ID" value="RXZ53156.1"/>
    <property type="molecule type" value="Genomic_DNA"/>
</dbReference>
<dbReference type="NCBIfam" id="NF003819">
    <property type="entry name" value="PRK05412.1"/>
    <property type="match status" value="1"/>
</dbReference>
<dbReference type="Gene3D" id="3.30.70.990">
    <property type="entry name" value="YajQ-like, domain 2"/>
    <property type="match status" value="1"/>
</dbReference>
<dbReference type="InterPro" id="IPR035571">
    <property type="entry name" value="UPF0234-like_C"/>
</dbReference>
<sequence>MAKESSFDVVSSVDMQEVDNAFQQAKKELSQRYDLKGSGAEITLDKQKKTITVAAPADFVARQVIDIIGSKLIKRGIDLAAVKWGDPQAATGQSVRQVATIVEGIDKETAGKINKDIKGTKLKVKVAIEGDKLRVSSASRDTLQEVIAFLKGQDYGQPLQYVNYR</sequence>
<dbReference type="Gene3D" id="3.30.70.860">
    <property type="match status" value="1"/>
</dbReference>
<keyword evidence="1 3" id="KW-0547">Nucleotide-binding</keyword>
<gene>
    <name evidence="4" type="ORF">ET524_00560</name>
</gene>
<organism evidence="4 5">
    <name type="scientific">Senegalimassilia faecalis</name>
    <dbReference type="NCBI Taxonomy" id="2509433"/>
    <lineage>
        <taxon>Bacteria</taxon>
        <taxon>Bacillati</taxon>
        <taxon>Actinomycetota</taxon>
        <taxon>Coriobacteriia</taxon>
        <taxon>Coriobacteriales</taxon>
        <taxon>Coriobacteriaceae</taxon>
        <taxon>Senegalimassilia</taxon>
    </lineage>
</organism>
<dbReference type="PANTHER" id="PTHR30476:SF0">
    <property type="entry name" value="UPF0234 PROTEIN YAJQ"/>
    <property type="match status" value="1"/>
</dbReference>
<reference evidence="4 5" key="1">
    <citation type="submission" date="2019-01" db="EMBL/GenBank/DDBJ databases">
        <title>Senegalimassilia sp. nov. KGMB04484 isolated human feces.</title>
        <authorList>
            <person name="Han K.-I."/>
            <person name="Kim J.-S."/>
            <person name="Lee K.C."/>
            <person name="Suh M.K."/>
            <person name="Eom M.K."/>
            <person name="Lee J.H."/>
            <person name="Park S.-H."/>
            <person name="Kang S.W."/>
            <person name="Park J.-E."/>
            <person name="Oh B.S."/>
            <person name="Yu S.Y."/>
            <person name="Choi S.-H."/>
            <person name="Lee D.H."/>
            <person name="Yoon H."/>
            <person name="Kim B.-Y."/>
            <person name="Lee J.H."/>
            <person name="Lee J.-S."/>
        </authorList>
    </citation>
    <scope>NUCLEOTIDE SEQUENCE [LARGE SCALE GENOMIC DNA]</scope>
    <source>
        <strain evidence="4 5">KGMB04484</strain>
    </source>
</reference>
<dbReference type="HAMAP" id="MF_00632">
    <property type="entry name" value="UPF0234"/>
    <property type="match status" value="1"/>
</dbReference>
<dbReference type="Pfam" id="PF04461">
    <property type="entry name" value="YajQ"/>
    <property type="match status" value="1"/>
</dbReference>
<keyword evidence="5" id="KW-1185">Reference proteome</keyword>
<dbReference type="SUPFAM" id="SSF89963">
    <property type="entry name" value="YajQ-like"/>
    <property type="match status" value="2"/>
</dbReference>
<evidence type="ECO:0000256" key="3">
    <source>
        <dbReference type="HAMAP-Rule" id="MF_00632"/>
    </source>
</evidence>
<dbReference type="CDD" id="cd11740">
    <property type="entry name" value="YajQ_like"/>
    <property type="match status" value="1"/>
</dbReference>
<dbReference type="GO" id="GO:0000166">
    <property type="term" value="F:nucleotide binding"/>
    <property type="evidence" value="ECO:0007669"/>
    <property type="project" value="UniProtKB-UniRule"/>
</dbReference>
<evidence type="ECO:0000256" key="2">
    <source>
        <dbReference type="ARBA" id="ARBA00093450"/>
    </source>
</evidence>
<evidence type="ECO:0000313" key="5">
    <source>
        <dbReference type="Proteomes" id="UP000293345"/>
    </source>
</evidence>
<evidence type="ECO:0000313" key="4">
    <source>
        <dbReference type="EMBL" id="RXZ53156.1"/>
    </source>
</evidence>
<accession>A0A4Q2JW91</accession>
<protein>
    <recommendedName>
        <fullName evidence="3">Nucleotide-binding protein ET524_00560</fullName>
    </recommendedName>
</protein>
<name>A0A4Q2JW91_9ACTN</name>
<dbReference type="InterPro" id="IPR036183">
    <property type="entry name" value="YajQ-like_sf"/>
</dbReference>
<dbReference type="RefSeq" id="WP_129422887.1">
    <property type="nucleotide sequence ID" value="NZ_JAXUTH010000004.1"/>
</dbReference>
<comment type="caution">
    <text evidence="4">The sequence shown here is derived from an EMBL/GenBank/DDBJ whole genome shotgun (WGS) entry which is preliminary data.</text>
</comment>
<dbReference type="Proteomes" id="UP000293345">
    <property type="component" value="Unassembled WGS sequence"/>
</dbReference>
<comment type="similarity">
    <text evidence="2 3">Belongs to the YajQ family.</text>
</comment>